<proteinExistence type="predicted"/>
<dbReference type="OrthoDB" id="2281360at2759"/>
<feature type="region of interest" description="Disordered" evidence="1">
    <location>
        <begin position="143"/>
        <end position="192"/>
    </location>
</feature>
<gene>
    <name evidence="2" type="ORF">INT45_008469</name>
</gene>
<evidence type="ECO:0000313" key="3">
    <source>
        <dbReference type="Proteomes" id="UP000646827"/>
    </source>
</evidence>
<sequence>MDQMIIFHTNGEAHVLTCIRVQIHLATVLLANGNCSHTNNFFYMSFETKEIIKYLVYLKNNNIPITFQQFVLDKEDYIVEHTTIHDSEDIISIWGGRFGYAAREANIKLVLQKLSGCAATTTNNNGSPSGACINNSYNNNMSGSNDNSTSGDDIINNNSSSGASGSVATTTNSPRPSASSGSSGSNEASPSSSSSVRVTVFYFCARAASKNDSHFLDHSAKTLFVSKSESFHSDKKWKLLSGRCVEDVVLEFGEKRTHEHAVHSYIICLDDSCWKDVFTAAELQEIINEGFHPLPPINQQVQEIIDRFKQAAELVCEKNKNEKDDQKLNELMLDAGCHGERSSQDWSIRPPN</sequence>
<dbReference type="AlphaFoldDB" id="A0A8H7VNJ0"/>
<evidence type="ECO:0000256" key="1">
    <source>
        <dbReference type="SAM" id="MobiDB-lite"/>
    </source>
</evidence>
<dbReference type="Proteomes" id="UP000646827">
    <property type="component" value="Unassembled WGS sequence"/>
</dbReference>
<keyword evidence="3" id="KW-1185">Reference proteome</keyword>
<accession>A0A8H7VNJ0</accession>
<protein>
    <submittedName>
        <fullName evidence="2">Uncharacterized protein</fullName>
    </submittedName>
</protein>
<comment type="caution">
    <text evidence="2">The sequence shown here is derived from an EMBL/GenBank/DDBJ whole genome shotgun (WGS) entry which is preliminary data.</text>
</comment>
<dbReference type="EMBL" id="JAEPRB010000009">
    <property type="protein sequence ID" value="KAG2227225.1"/>
    <property type="molecule type" value="Genomic_DNA"/>
</dbReference>
<reference evidence="2 3" key="1">
    <citation type="submission" date="2020-12" db="EMBL/GenBank/DDBJ databases">
        <title>Metabolic potential, ecology and presence of endohyphal bacteria is reflected in genomic diversity of Mucoromycotina.</title>
        <authorList>
            <person name="Muszewska A."/>
            <person name="Okrasinska A."/>
            <person name="Steczkiewicz K."/>
            <person name="Drgas O."/>
            <person name="Orlowska M."/>
            <person name="Perlinska-Lenart U."/>
            <person name="Aleksandrzak-Piekarczyk T."/>
            <person name="Szatraj K."/>
            <person name="Zielenkiewicz U."/>
            <person name="Pilsyk S."/>
            <person name="Malc E."/>
            <person name="Mieczkowski P."/>
            <person name="Kruszewska J.S."/>
            <person name="Biernat P."/>
            <person name="Pawlowska J."/>
        </authorList>
    </citation>
    <scope>NUCLEOTIDE SEQUENCE [LARGE SCALE GENOMIC DNA]</scope>
    <source>
        <strain evidence="2 3">CBS 142.35</strain>
    </source>
</reference>
<name>A0A8H7VNJ0_9FUNG</name>
<organism evidence="2 3">
    <name type="scientific">Circinella minor</name>
    <dbReference type="NCBI Taxonomy" id="1195481"/>
    <lineage>
        <taxon>Eukaryota</taxon>
        <taxon>Fungi</taxon>
        <taxon>Fungi incertae sedis</taxon>
        <taxon>Mucoromycota</taxon>
        <taxon>Mucoromycotina</taxon>
        <taxon>Mucoromycetes</taxon>
        <taxon>Mucorales</taxon>
        <taxon>Lichtheimiaceae</taxon>
        <taxon>Circinella</taxon>
    </lineage>
</organism>
<evidence type="ECO:0000313" key="2">
    <source>
        <dbReference type="EMBL" id="KAG2227225.1"/>
    </source>
</evidence>